<dbReference type="InterPro" id="IPR029058">
    <property type="entry name" value="AB_hydrolase_fold"/>
</dbReference>
<dbReference type="AlphaFoldDB" id="A0A640VS29"/>
<dbReference type="InterPro" id="IPR050228">
    <property type="entry name" value="Carboxylesterase_BioH"/>
</dbReference>
<dbReference type="OrthoDB" id="7354173at2"/>
<accession>A0A640VS29</accession>
<dbReference type="PANTHER" id="PTHR43194:SF2">
    <property type="entry name" value="PEROXISOMAL MEMBRANE PROTEIN LPX1"/>
    <property type="match status" value="1"/>
</dbReference>
<dbReference type="Pfam" id="PF12697">
    <property type="entry name" value="Abhydrolase_6"/>
    <property type="match status" value="1"/>
</dbReference>
<sequence>MKQGEPRFVAIDAENAIHVIHSSPEGENATFVFLNSMGASTVVWEDEIAPMLRQKGFGTLSFDYRGQGASKYGAAATLEPSEIIADIGFTLAQEHPQNPIFVGLSIGGLFAVRSWLNGAAADAMVLVNTLRKPNAQVEWINELEARLIAMGGMPLVLDVLRPVLSSCDQLEMLRPSHLPEDGYTPWPPDHPRRRLAEGVHKADWGFPWPDLNIPTLVLTGLHDRLFRIQSDVDDIMAQIPDVQSIVYPDGGHSLHAEYPSRFVDDLVAFAGSLAAKKTA</sequence>
<proteinExistence type="predicted"/>
<evidence type="ECO:0000313" key="3">
    <source>
        <dbReference type="Proteomes" id="UP000436522"/>
    </source>
</evidence>
<organism evidence="2 3">
    <name type="scientific">Roseobacter cerasinus</name>
    <dbReference type="NCBI Taxonomy" id="2602289"/>
    <lineage>
        <taxon>Bacteria</taxon>
        <taxon>Pseudomonadati</taxon>
        <taxon>Pseudomonadota</taxon>
        <taxon>Alphaproteobacteria</taxon>
        <taxon>Rhodobacterales</taxon>
        <taxon>Roseobacteraceae</taxon>
        <taxon>Roseobacter</taxon>
    </lineage>
</organism>
<dbReference type="EMBL" id="BLIV01000002">
    <property type="protein sequence ID" value="GFE49705.1"/>
    <property type="molecule type" value="Genomic_DNA"/>
</dbReference>
<protein>
    <submittedName>
        <fullName evidence="2">3-oxoadipate enol-lactonase</fullName>
    </submittedName>
</protein>
<dbReference type="Gene3D" id="3.40.50.1820">
    <property type="entry name" value="alpha/beta hydrolase"/>
    <property type="match status" value="1"/>
</dbReference>
<evidence type="ECO:0000259" key="1">
    <source>
        <dbReference type="Pfam" id="PF12697"/>
    </source>
</evidence>
<gene>
    <name evidence="2" type="ORF">So717_14580</name>
</gene>
<reference evidence="2 3" key="1">
    <citation type="submission" date="2019-12" db="EMBL/GenBank/DDBJ databases">
        <title>Roseobacter cerasinus sp. nov., isolated from seawater around aquaculture.</title>
        <authorList>
            <person name="Muramatsu S."/>
            <person name="Takabe Y."/>
            <person name="Mori K."/>
            <person name="Takaichi S."/>
            <person name="Hanada S."/>
        </authorList>
    </citation>
    <scope>NUCLEOTIDE SEQUENCE [LARGE SCALE GENOMIC DNA]</scope>
    <source>
        <strain evidence="2 3">AI77</strain>
    </source>
</reference>
<feature type="domain" description="AB hydrolase-1" evidence="1">
    <location>
        <begin position="31"/>
        <end position="264"/>
    </location>
</feature>
<evidence type="ECO:0000313" key="2">
    <source>
        <dbReference type="EMBL" id="GFE49705.1"/>
    </source>
</evidence>
<name>A0A640VS29_9RHOB</name>
<keyword evidence="3" id="KW-1185">Reference proteome</keyword>
<dbReference type="PANTHER" id="PTHR43194">
    <property type="entry name" value="HYDROLASE ALPHA/BETA FOLD FAMILY"/>
    <property type="match status" value="1"/>
</dbReference>
<dbReference type="Proteomes" id="UP000436522">
    <property type="component" value="Unassembled WGS sequence"/>
</dbReference>
<dbReference type="InterPro" id="IPR000073">
    <property type="entry name" value="AB_hydrolase_1"/>
</dbReference>
<dbReference type="RefSeq" id="WP_159975556.1">
    <property type="nucleotide sequence ID" value="NZ_BLIV01000002.1"/>
</dbReference>
<dbReference type="SUPFAM" id="SSF53474">
    <property type="entry name" value="alpha/beta-Hydrolases"/>
    <property type="match status" value="1"/>
</dbReference>
<comment type="caution">
    <text evidence="2">The sequence shown here is derived from an EMBL/GenBank/DDBJ whole genome shotgun (WGS) entry which is preliminary data.</text>
</comment>